<sequence length="51" mass="5796">MNCSTRELACFGRDFVEQRTSSSRIYQASIHLRQSRGDLEFADDDNSPLTA</sequence>
<comment type="caution">
    <text evidence="1">The sequence shown here is derived from an EMBL/GenBank/DDBJ whole genome shotgun (WGS) entry which is preliminary data.</text>
</comment>
<reference evidence="1" key="1">
    <citation type="submission" date="2020-06" db="EMBL/GenBank/DDBJ databases">
        <authorList>
            <person name="Li T."/>
            <person name="Hu X."/>
            <person name="Zhang T."/>
            <person name="Song X."/>
            <person name="Zhang H."/>
            <person name="Dai N."/>
            <person name="Sheng W."/>
            <person name="Hou X."/>
            <person name="Wei L."/>
        </authorList>
    </citation>
    <scope>NUCLEOTIDE SEQUENCE</scope>
    <source>
        <strain evidence="1">KEN1</strain>
        <tissue evidence="1">Leaf</tissue>
    </source>
</reference>
<gene>
    <name evidence="1" type="ORF">Slati_2417800</name>
</gene>
<proteinExistence type="predicted"/>
<accession>A0AAW2WCH8</accession>
<name>A0AAW2WCH8_9LAMI</name>
<protein>
    <submittedName>
        <fullName evidence="1">Uncharacterized protein</fullName>
    </submittedName>
</protein>
<reference evidence="1" key="2">
    <citation type="journal article" date="2024" name="Plant">
        <title>Genomic evolution and insights into agronomic trait innovations of Sesamum species.</title>
        <authorList>
            <person name="Miao H."/>
            <person name="Wang L."/>
            <person name="Qu L."/>
            <person name="Liu H."/>
            <person name="Sun Y."/>
            <person name="Le M."/>
            <person name="Wang Q."/>
            <person name="Wei S."/>
            <person name="Zheng Y."/>
            <person name="Lin W."/>
            <person name="Duan Y."/>
            <person name="Cao H."/>
            <person name="Xiong S."/>
            <person name="Wang X."/>
            <person name="Wei L."/>
            <person name="Li C."/>
            <person name="Ma Q."/>
            <person name="Ju M."/>
            <person name="Zhao R."/>
            <person name="Li G."/>
            <person name="Mu C."/>
            <person name="Tian Q."/>
            <person name="Mei H."/>
            <person name="Zhang T."/>
            <person name="Gao T."/>
            <person name="Zhang H."/>
        </authorList>
    </citation>
    <scope>NUCLEOTIDE SEQUENCE</scope>
    <source>
        <strain evidence="1">KEN1</strain>
    </source>
</reference>
<dbReference type="AlphaFoldDB" id="A0AAW2WCH8"/>
<dbReference type="EMBL" id="JACGWN010000008">
    <property type="protein sequence ID" value="KAL0439348.1"/>
    <property type="molecule type" value="Genomic_DNA"/>
</dbReference>
<organism evidence="1">
    <name type="scientific">Sesamum latifolium</name>
    <dbReference type="NCBI Taxonomy" id="2727402"/>
    <lineage>
        <taxon>Eukaryota</taxon>
        <taxon>Viridiplantae</taxon>
        <taxon>Streptophyta</taxon>
        <taxon>Embryophyta</taxon>
        <taxon>Tracheophyta</taxon>
        <taxon>Spermatophyta</taxon>
        <taxon>Magnoliopsida</taxon>
        <taxon>eudicotyledons</taxon>
        <taxon>Gunneridae</taxon>
        <taxon>Pentapetalae</taxon>
        <taxon>asterids</taxon>
        <taxon>lamiids</taxon>
        <taxon>Lamiales</taxon>
        <taxon>Pedaliaceae</taxon>
        <taxon>Sesamum</taxon>
    </lineage>
</organism>
<evidence type="ECO:0000313" key="1">
    <source>
        <dbReference type="EMBL" id="KAL0439348.1"/>
    </source>
</evidence>